<dbReference type="EMBL" id="BNBT01000066">
    <property type="protein sequence ID" value="GHE69261.1"/>
    <property type="molecule type" value="Genomic_DNA"/>
</dbReference>
<reference evidence="2" key="2">
    <citation type="submission" date="2020-09" db="EMBL/GenBank/DDBJ databases">
        <authorList>
            <person name="Sun Q."/>
            <person name="Ohkuma M."/>
        </authorList>
    </citation>
    <scope>NUCLEOTIDE SEQUENCE</scope>
    <source>
        <strain evidence="2">JCM 4784</strain>
    </source>
</reference>
<accession>A0A918ZUU7</accession>
<protein>
    <submittedName>
        <fullName evidence="2">Uncharacterized protein</fullName>
    </submittedName>
</protein>
<name>A0A918ZUU7_9ACTN</name>
<evidence type="ECO:0000256" key="1">
    <source>
        <dbReference type="SAM" id="MobiDB-lite"/>
    </source>
</evidence>
<proteinExistence type="predicted"/>
<comment type="caution">
    <text evidence="2">The sequence shown here is derived from an EMBL/GenBank/DDBJ whole genome shotgun (WGS) entry which is preliminary data.</text>
</comment>
<evidence type="ECO:0000313" key="2">
    <source>
        <dbReference type="EMBL" id="GHE69261.1"/>
    </source>
</evidence>
<keyword evidence="3" id="KW-1185">Reference proteome</keyword>
<dbReference type="AlphaFoldDB" id="A0A918ZUU7"/>
<reference evidence="2" key="1">
    <citation type="journal article" date="2014" name="Int. J. Syst. Evol. Microbiol.">
        <title>Complete genome sequence of Corynebacterium casei LMG S-19264T (=DSM 44701T), isolated from a smear-ripened cheese.</title>
        <authorList>
            <consortium name="US DOE Joint Genome Institute (JGI-PGF)"/>
            <person name="Walter F."/>
            <person name="Albersmeier A."/>
            <person name="Kalinowski J."/>
            <person name="Ruckert C."/>
        </authorList>
    </citation>
    <scope>NUCLEOTIDE SEQUENCE</scope>
    <source>
        <strain evidence="2">JCM 4784</strain>
    </source>
</reference>
<feature type="region of interest" description="Disordered" evidence="1">
    <location>
        <begin position="46"/>
        <end position="74"/>
    </location>
</feature>
<dbReference type="Proteomes" id="UP000608024">
    <property type="component" value="Unassembled WGS sequence"/>
</dbReference>
<sequence length="74" mass="8490">MSHLTWTFITLMTRRLTRPLRPPRTRPHTVEEIVAVEANELHARTHPDAAGCRPPGSPRHCVDTASMRKRARKL</sequence>
<gene>
    <name evidence="2" type="ORF">GCM10018785_42250</name>
</gene>
<organism evidence="2 3">
    <name type="scientific">Streptomyces longispororuber</name>
    <dbReference type="NCBI Taxonomy" id="68230"/>
    <lineage>
        <taxon>Bacteria</taxon>
        <taxon>Bacillati</taxon>
        <taxon>Actinomycetota</taxon>
        <taxon>Actinomycetes</taxon>
        <taxon>Kitasatosporales</taxon>
        <taxon>Streptomycetaceae</taxon>
        <taxon>Streptomyces</taxon>
    </lineage>
</organism>
<evidence type="ECO:0000313" key="3">
    <source>
        <dbReference type="Proteomes" id="UP000608024"/>
    </source>
</evidence>